<reference evidence="3 4" key="1">
    <citation type="submission" date="2020-04" db="EMBL/GenBank/DDBJ databases">
        <authorList>
            <person name="Laetsch R D."/>
            <person name="Stevens L."/>
            <person name="Kumar S."/>
            <person name="Blaxter L. M."/>
        </authorList>
    </citation>
    <scope>NUCLEOTIDE SEQUENCE [LARGE SCALE GENOMIC DNA]</scope>
</reference>
<dbReference type="Proteomes" id="UP000494206">
    <property type="component" value="Unassembled WGS sequence"/>
</dbReference>
<feature type="compositionally biased region" description="Basic and acidic residues" evidence="1">
    <location>
        <begin position="426"/>
        <end position="470"/>
    </location>
</feature>
<protein>
    <recommendedName>
        <fullName evidence="2">MATH domain-containing protein</fullName>
    </recommendedName>
</protein>
<feature type="compositionally biased region" description="Basic and acidic residues" evidence="1">
    <location>
        <begin position="633"/>
        <end position="643"/>
    </location>
</feature>
<feature type="compositionally biased region" description="Basic and acidic residues" evidence="1">
    <location>
        <begin position="1"/>
        <end position="12"/>
    </location>
</feature>
<dbReference type="EMBL" id="CADEPM010000004">
    <property type="protein sequence ID" value="CAB3405510.1"/>
    <property type="molecule type" value="Genomic_DNA"/>
</dbReference>
<dbReference type="InterPro" id="IPR002083">
    <property type="entry name" value="MATH/TRAF_dom"/>
</dbReference>
<feature type="domain" description="MATH" evidence="2">
    <location>
        <begin position="144"/>
        <end position="273"/>
    </location>
</feature>
<feature type="compositionally biased region" description="Polar residues" evidence="1">
    <location>
        <begin position="411"/>
        <end position="424"/>
    </location>
</feature>
<evidence type="ECO:0000313" key="4">
    <source>
        <dbReference type="Proteomes" id="UP000494206"/>
    </source>
</evidence>
<feature type="compositionally biased region" description="Low complexity" evidence="1">
    <location>
        <begin position="1307"/>
        <end position="1318"/>
    </location>
</feature>
<dbReference type="InterPro" id="IPR008974">
    <property type="entry name" value="TRAF-like"/>
</dbReference>
<evidence type="ECO:0000259" key="2">
    <source>
        <dbReference type="PROSITE" id="PS50144"/>
    </source>
</evidence>
<comment type="caution">
    <text evidence="3">The sequence shown here is derived from an EMBL/GenBank/DDBJ whole genome shotgun (WGS) entry which is preliminary data.</text>
</comment>
<feature type="region of interest" description="Disordered" evidence="1">
    <location>
        <begin position="1080"/>
        <end position="1116"/>
    </location>
</feature>
<feature type="region of interest" description="Disordered" evidence="1">
    <location>
        <begin position="849"/>
        <end position="892"/>
    </location>
</feature>
<dbReference type="Gene3D" id="2.60.210.10">
    <property type="entry name" value="Apoptosis, Tumor Necrosis Factor Receptor Associated Protein 2, Chain A"/>
    <property type="match status" value="1"/>
</dbReference>
<feature type="compositionally biased region" description="Low complexity" evidence="1">
    <location>
        <begin position="1407"/>
        <end position="1434"/>
    </location>
</feature>
<dbReference type="PANTHER" id="PTHR47022:SF1">
    <property type="entry name" value="BTB AND MATH DOMAIN-CONTAINING PROTEIN 36-RELATED"/>
    <property type="match status" value="1"/>
</dbReference>
<accession>A0A8S1EZ87</accession>
<feature type="region of interest" description="Disordered" evidence="1">
    <location>
        <begin position="1300"/>
        <end position="1348"/>
    </location>
</feature>
<feature type="compositionally biased region" description="Basic and acidic residues" evidence="1">
    <location>
        <begin position="1080"/>
        <end position="1103"/>
    </location>
</feature>
<gene>
    <name evidence="3" type="ORF">CBOVIS_LOCUS7697</name>
</gene>
<feature type="compositionally biased region" description="Polar residues" evidence="1">
    <location>
        <begin position="1332"/>
        <end position="1342"/>
    </location>
</feature>
<proteinExistence type="predicted"/>
<feature type="region of interest" description="Disordered" evidence="1">
    <location>
        <begin position="617"/>
        <end position="658"/>
    </location>
</feature>
<dbReference type="OrthoDB" id="289038at2759"/>
<organism evidence="3 4">
    <name type="scientific">Caenorhabditis bovis</name>
    <dbReference type="NCBI Taxonomy" id="2654633"/>
    <lineage>
        <taxon>Eukaryota</taxon>
        <taxon>Metazoa</taxon>
        <taxon>Ecdysozoa</taxon>
        <taxon>Nematoda</taxon>
        <taxon>Chromadorea</taxon>
        <taxon>Rhabditida</taxon>
        <taxon>Rhabditina</taxon>
        <taxon>Rhabditomorpha</taxon>
        <taxon>Rhabditoidea</taxon>
        <taxon>Rhabditidae</taxon>
        <taxon>Peloderinae</taxon>
        <taxon>Caenorhabditis</taxon>
    </lineage>
</organism>
<feature type="region of interest" description="Disordered" evidence="1">
    <location>
        <begin position="1"/>
        <end position="20"/>
    </location>
</feature>
<feature type="region of interest" description="Disordered" evidence="1">
    <location>
        <begin position="401"/>
        <end position="500"/>
    </location>
</feature>
<keyword evidence="4" id="KW-1185">Reference proteome</keyword>
<feature type="region of interest" description="Disordered" evidence="1">
    <location>
        <begin position="1503"/>
        <end position="1532"/>
    </location>
</feature>
<name>A0A8S1EZ87_9PELO</name>
<dbReference type="PANTHER" id="PTHR47022">
    <property type="entry name" value="BTB AND MATH DOMAIN-CONTAINING PROTEIN 36-RELATED"/>
    <property type="match status" value="1"/>
</dbReference>
<evidence type="ECO:0000256" key="1">
    <source>
        <dbReference type="SAM" id="MobiDB-lite"/>
    </source>
</evidence>
<sequence length="1532" mass="170902">MDNNKNSDESQKAPRRLKAGCDVGCQTDAIKPSAKPDVKAEKSWVANGNPAGVAGGSTGAPSKSSAFVAADEQKSAPAGVKPNSVAEYFADKQNAAPSANAKMRTSSTTGVVGEGKKCVRANTTSQQAGSSNTKGDGPSWADENCKLQLVINRFSHLDETMCSEAKLIEGVQWKIMVMPKQHLVQKKQQKCMGFFLQCSPEKAYSDTWSVHAIADMRMLSHDKNIPHFARRTTHTYTAKENDWGYSCFMTWADILDKNQGYIKDDTVVLEIAVKAEPPKNMMTYEEFVERIEKWIVLAEMQKSKGQIDLALEANQNAMKFCNGKDDDCFQKLTKQRETFVNAKLFESIERIEKGKTPTVATDTSHGKPTSLRQALTGAQKSLSGKMTAKGGKKTRAVVTVQHMKKKKPYEQNAQRTNNGGSSTVKDLVENRKNAKSEEAAKEKISKTGQEPDNKLLEDIAKSTESCEQKSAETSTPSSIYAEDGDHNTGEGYADEDDDEYDDDEVYNEGNYADQANDVTNAPYSQDGDSEMYERFDFPPETLAIINGCTEIDEQWHSSCEDLIKMSRRSSLSEYLPNYQGYNEDGVMMCDRKTQTMTAEAREIEKIMKENFDTNDETVETEVDTDSTTQTEHPPFKKTKEDGTAVKTRKKAEKKRDNRNMHEVQPYYNMMWSATPCERMELPPNPGMFTRWMEGDDPLLNCAPVDSGGPEMELAQRFANCKLDDFQQVLALGALSYDGFRASVDRENAYRPAFSDLVIKRLLNLEGALTDHLSPESILGRMSDVDQRQLLDEINERIAPLVVALDVDYRKSAYAAQNFMKHSQNLLEDAQKIVRDSECLRETIQEKVVPYLGSDSPKRSPDTRVKSPPTPAKEKTVTSAATSSTMKNSKGRPTVIAKRTIPPRNSMIKPASPVDMTKDLTLPELPPYSAEGGPQENSLSFVNMNNYMTSVIDNMKNAHARLRRVIWDFFGDEGLTKLLNDLNDAREMQVSKLDQETKKLSDRLDAMEGEKHKTEKILRESEQKVKFEEERNAKLSKELKDVRNQLKKAENRATKEENRATSLQVNLNDLDEKMKTLKKEHETLKKKTAEERARVKKEKERDTQTMRQQVAEISDRENERDQCKKELEECTKAKEKIEKERRNVAAQLAAMTERARAAEHSILDSRKASALEELKKKRKEAAAGYSETEQNLNRVRQASDKEVLRKSLAEWKAYSDRVDSLFKSVSHDYDVALDNVKNGSKTLAQIGEIKIPALDALPKLVKPPPVQVVAPSSAALAPTVIATPAAGVIGQQRTPVGNRAQAYSGNENVSTSNVSSCSTPARARTSRLPSPVASPSKNTTSTRPADEAPVSSLWSWNTIGNLSDLRPSTQTDTSSFGMDPLQRDIWANNGNAGGSINVDFLRPSASNLSSIGSNSSSSFLRQTSAQQSAQNQPQNRGMSSFRPYGDMWSQNAMSNFQMQQPTQQEQNYGMRMQNHGSGDHPSTAANNYGMNVASWRSQSVTNPVLNQQQQQPPNPQTHPAHLPYSHHQFFESN</sequence>
<dbReference type="SUPFAM" id="SSF49599">
    <property type="entry name" value="TRAF domain-like"/>
    <property type="match status" value="1"/>
</dbReference>
<feature type="compositionally biased region" description="Polar residues" evidence="1">
    <location>
        <begin position="876"/>
        <end position="887"/>
    </location>
</feature>
<dbReference type="Pfam" id="PF22486">
    <property type="entry name" value="MATH_2"/>
    <property type="match status" value="1"/>
</dbReference>
<feature type="region of interest" description="Disordered" evidence="1">
    <location>
        <begin position="1407"/>
        <end position="1444"/>
    </location>
</feature>
<feature type="region of interest" description="Disordered" evidence="1">
    <location>
        <begin position="28"/>
        <end position="68"/>
    </location>
</feature>
<dbReference type="CDD" id="cd03772">
    <property type="entry name" value="MATH_HAUSP"/>
    <property type="match status" value="1"/>
</dbReference>
<dbReference type="SMART" id="SM00061">
    <property type="entry name" value="MATH"/>
    <property type="match status" value="1"/>
</dbReference>
<feature type="compositionally biased region" description="Basic and acidic residues" evidence="1">
    <location>
        <begin position="855"/>
        <end position="864"/>
    </location>
</feature>
<evidence type="ECO:0000313" key="3">
    <source>
        <dbReference type="EMBL" id="CAB3405510.1"/>
    </source>
</evidence>
<dbReference type="PROSITE" id="PS50144">
    <property type="entry name" value="MATH"/>
    <property type="match status" value="1"/>
</dbReference>